<reference evidence="1 2" key="1">
    <citation type="submission" date="2012-10" db="EMBL/GenBank/DDBJ databases">
        <authorList>
            <person name="Harkins D.M."/>
            <person name="Durkin A.S."/>
            <person name="Brinkac L.M."/>
            <person name="Haft D.H."/>
            <person name="Selengut J.D."/>
            <person name="Sanka R."/>
            <person name="DePew J."/>
            <person name="Purushe J."/>
            <person name="Chanthongthip A."/>
            <person name="Lattana O."/>
            <person name="Phetsouvanh R."/>
            <person name="Newton P.N."/>
            <person name="Vinetz J.M."/>
            <person name="Sutton G.G."/>
            <person name="Nierman W.C."/>
            <person name="Fouts D.E."/>
        </authorList>
    </citation>
    <scope>NUCLEOTIDE SEQUENCE [LARGE SCALE GENOMIC DNA]</scope>
    <source>
        <strain evidence="1 2">UI 12758</strain>
    </source>
</reference>
<organism evidence="1 2">
    <name type="scientific">Leptospira interrogans str. UI 12758</name>
    <dbReference type="NCBI Taxonomy" id="1049938"/>
    <lineage>
        <taxon>Bacteria</taxon>
        <taxon>Pseudomonadati</taxon>
        <taxon>Spirochaetota</taxon>
        <taxon>Spirochaetia</taxon>
        <taxon>Leptospirales</taxon>
        <taxon>Leptospiraceae</taxon>
        <taxon>Leptospira</taxon>
    </lineage>
</organism>
<comment type="caution">
    <text evidence="1">The sequence shown here is derived from an EMBL/GenBank/DDBJ whole genome shotgun (WGS) entry which is preliminary data.</text>
</comment>
<dbReference type="Proteomes" id="UP000001340">
    <property type="component" value="Unassembled WGS sequence"/>
</dbReference>
<dbReference type="AlphaFoldDB" id="A0A0E2D069"/>
<sequence length="125" mass="14412">MKVRWIHRFLILVLTAVIVLPCEEDGTFDLAFLDVRGREVHSTLAKKIRSQSQHKTRSEIQSGIETRDLTIYTRGRYDFLDLVFSGSFELSKVEVHYFSGKFNAPKTYFSYLLSSLLLNLPPPTV</sequence>
<accession>A0A0E2D069</accession>
<dbReference type="RefSeq" id="WP_000868435.1">
    <property type="nucleotide sequence ID" value="NZ_AHNR02000068.1"/>
</dbReference>
<dbReference type="EMBL" id="AHNR02000068">
    <property type="protein sequence ID" value="EKR53246.1"/>
    <property type="molecule type" value="Genomic_DNA"/>
</dbReference>
<protein>
    <submittedName>
        <fullName evidence="1">Uncharacterized protein</fullName>
    </submittedName>
</protein>
<dbReference type="GeneID" id="61141837"/>
<gene>
    <name evidence="1" type="ORF">LEP1GSC105_1854</name>
</gene>
<name>A0A0E2D069_LEPIR</name>
<evidence type="ECO:0000313" key="1">
    <source>
        <dbReference type="EMBL" id="EKR53246.1"/>
    </source>
</evidence>
<proteinExistence type="predicted"/>
<evidence type="ECO:0000313" key="2">
    <source>
        <dbReference type="Proteomes" id="UP000001340"/>
    </source>
</evidence>